<dbReference type="OrthoDB" id="9800350at2"/>
<keyword evidence="3" id="KW-0804">Transcription</keyword>
<dbReference type="Pfam" id="PF01638">
    <property type="entry name" value="HxlR"/>
    <property type="match status" value="1"/>
</dbReference>
<feature type="domain" description="HTH hxlR-type" evidence="4">
    <location>
        <begin position="17"/>
        <end position="115"/>
    </location>
</feature>
<evidence type="ECO:0000256" key="1">
    <source>
        <dbReference type="ARBA" id="ARBA00023015"/>
    </source>
</evidence>
<dbReference type="RefSeq" id="WP_046501549.1">
    <property type="nucleotide sequence ID" value="NZ_CBDDLU010000003.1"/>
</dbReference>
<evidence type="ECO:0000313" key="6">
    <source>
        <dbReference type="Proteomes" id="UP000034491"/>
    </source>
</evidence>
<dbReference type="GO" id="GO:0003677">
    <property type="term" value="F:DNA binding"/>
    <property type="evidence" value="ECO:0007669"/>
    <property type="project" value="UniProtKB-KW"/>
</dbReference>
<dbReference type="SUPFAM" id="SSF46785">
    <property type="entry name" value="Winged helix' DNA-binding domain"/>
    <property type="match status" value="1"/>
</dbReference>
<dbReference type="Proteomes" id="UP000034491">
    <property type="component" value="Unassembled WGS sequence"/>
</dbReference>
<gene>
    <name evidence="5" type="ORF">WH95_00385</name>
</gene>
<sequence length="117" mass="12929">MALKMRKNQSGDVPYNCPLSECMAILGGAWTTNLIWFLSGGPRRFSELKNDLEGISAKMLTTRLKELESKMVVDRKVLPTSPPSVEYSLTELGTELVPAINAIVEVGHKIKVRNGKL</sequence>
<dbReference type="PROSITE" id="PS51118">
    <property type="entry name" value="HTH_HXLR"/>
    <property type="match status" value="1"/>
</dbReference>
<dbReference type="PANTHER" id="PTHR33204">
    <property type="entry name" value="TRANSCRIPTIONAL REGULATOR, MARR FAMILY"/>
    <property type="match status" value="1"/>
</dbReference>
<dbReference type="InterPro" id="IPR036388">
    <property type="entry name" value="WH-like_DNA-bd_sf"/>
</dbReference>
<keyword evidence="2" id="KW-0238">DNA-binding</keyword>
<dbReference type="AlphaFoldDB" id="A0A0M2RDR8"/>
<evidence type="ECO:0000256" key="2">
    <source>
        <dbReference type="ARBA" id="ARBA00023125"/>
    </source>
</evidence>
<accession>A0A0M2RDR8</accession>
<evidence type="ECO:0000256" key="3">
    <source>
        <dbReference type="ARBA" id="ARBA00023163"/>
    </source>
</evidence>
<dbReference type="InterPro" id="IPR002577">
    <property type="entry name" value="HTH_HxlR"/>
</dbReference>
<evidence type="ECO:0000259" key="4">
    <source>
        <dbReference type="PROSITE" id="PS51118"/>
    </source>
</evidence>
<reference evidence="5 6" key="1">
    <citation type="submission" date="2015-03" db="EMBL/GenBank/DDBJ databases">
        <title>Genome sequence of Kiloniella sp. P1-1, isolated from the gut microflora of Pacific white shrimp, Penaeus vannamei.</title>
        <authorList>
            <person name="Shao Z."/>
            <person name="Wang L."/>
            <person name="Li X."/>
        </authorList>
    </citation>
    <scope>NUCLEOTIDE SEQUENCE [LARGE SCALE GENOMIC DNA]</scope>
    <source>
        <strain evidence="5 6">P1-1</strain>
    </source>
</reference>
<keyword evidence="6" id="KW-1185">Reference proteome</keyword>
<dbReference type="STRING" id="1549748.WH95_00385"/>
<keyword evidence="1" id="KW-0805">Transcription regulation</keyword>
<evidence type="ECO:0000313" key="5">
    <source>
        <dbReference type="EMBL" id="KKJ78599.1"/>
    </source>
</evidence>
<dbReference type="Gene3D" id="1.10.10.10">
    <property type="entry name" value="Winged helix-like DNA-binding domain superfamily/Winged helix DNA-binding domain"/>
    <property type="match status" value="1"/>
</dbReference>
<dbReference type="PATRIC" id="fig|1549748.8.peg.83"/>
<comment type="caution">
    <text evidence="5">The sequence shown here is derived from an EMBL/GenBank/DDBJ whole genome shotgun (WGS) entry which is preliminary data.</text>
</comment>
<name>A0A0M2RDR8_9PROT</name>
<protein>
    <submittedName>
        <fullName evidence="5">HxlR family transcriptional regulator</fullName>
    </submittedName>
</protein>
<organism evidence="5 6">
    <name type="scientific">Kiloniella litopenaei</name>
    <dbReference type="NCBI Taxonomy" id="1549748"/>
    <lineage>
        <taxon>Bacteria</taxon>
        <taxon>Pseudomonadati</taxon>
        <taxon>Pseudomonadota</taxon>
        <taxon>Alphaproteobacteria</taxon>
        <taxon>Rhodospirillales</taxon>
        <taxon>Kiloniellaceae</taxon>
        <taxon>Kiloniella</taxon>
    </lineage>
</organism>
<dbReference type="EMBL" id="LANI01000001">
    <property type="protein sequence ID" value="KKJ78599.1"/>
    <property type="molecule type" value="Genomic_DNA"/>
</dbReference>
<dbReference type="InterPro" id="IPR036390">
    <property type="entry name" value="WH_DNA-bd_sf"/>
</dbReference>
<proteinExistence type="predicted"/>